<keyword evidence="8" id="KW-1185">Reference proteome</keyword>
<protein>
    <submittedName>
        <fullName evidence="7">Fungal-specific transcription factor domain-containing protein</fullName>
    </submittedName>
</protein>
<dbReference type="Pfam" id="PF00172">
    <property type="entry name" value="Zn_clus"/>
    <property type="match status" value="1"/>
</dbReference>
<dbReference type="CDD" id="cd12148">
    <property type="entry name" value="fungal_TF_MHR"/>
    <property type="match status" value="1"/>
</dbReference>
<dbReference type="InterPro" id="IPR007219">
    <property type="entry name" value="XnlR_reg_dom"/>
</dbReference>
<feature type="region of interest" description="Disordered" evidence="5">
    <location>
        <begin position="79"/>
        <end position="120"/>
    </location>
</feature>
<dbReference type="SMART" id="SM00066">
    <property type="entry name" value="GAL4"/>
    <property type="match status" value="1"/>
</dbReference>
<sequence>MSTITTPGSQKASRILACVLCQHRKIKCDRNTPCSNCIKANVTCTPSTPAPARKRRRPNQDLQERLARCEALLKQYADGSVPSPTVQPAHMPSRDGSQSDVSVTTPTGSESQAKWKPAGKMVKDDGGVRFMDSYLWANIHEELQAMREIVDTDDPEECSVLGSEDLSPDPNIDLLLQSDASTKSIEELQPDPVHVFRLWQLFIDRVNPLMKIIHVPSVQPFVMDAATSIQNIPVNYQALLFSIFTMGVVSLTENESLQLLNSTRDEAIRRFTMGTKVALQKFNFLKNFDMVALQALMLYLTSLQGRYDRHAAWILSGMIVRIAQKMGYHRDGETLNLTPFETEMRRRMWWQIILQDAKNALVSGLSNSMLPSNWDTKLPQNVNDADLFPGSNEPLQPREGPTEMAFCLTGYQIATFLINAEFLHGTPGLEAAILEDASLAQDGEPAPPPIEKYRELVEELEENLREIEVRYIDASAGPAHIAALTVRPMLVSKMREFLVPMRKQPEWGTDILNTKDNLFKIIIMNNEHSAHAYEIMEQTGFLWFVKLHFQLDIFAVMTGQLCQRVTGTLVDRAWNLVQKVYRFHPELFDMNQKAYAAQAQLVLKAWKAREKAYAQMGCTLEYPSFIYRLQECSTDSSRGSEPPPPTAVAQQPPTSSAPSSELNRFFGDYLDVGTLNWGMDWDGTQLSSQIPASLFGGFGMGGTN</sequence>
<keyword evidence="2" id="KW-0479">Metal-binding</keyword>
<evidence type="ECO:0000259" key="6">
    <source>
        <dbReference type="PROSITE" id="PS50048"/>
    </source>
</evidence>
<dbReference type="CDD" id="cd00067">
    <property type="entry name" value="GAL4"/>
    <property type="match status" value="1"/>
</dbReference>
<dbReference type="PANTHER" id="PTHR31001">
    <property type="entry name" value="UNCHARACTERIZED TRANSCRIPTIONAL REGULATORY PROTEIN"/>
    <property type="match status" value="1"/>
</dbReference>
<comment type="caution">
    <text evidence="7">The sequence shown here is derived from an EMBL/GenBank/DDBJ whole genome shotgun (WGS) entry which is preliminary data.</text>
</comment>
<evidence type="ECO:0000256" key="2">
    <source>
        <dbReference type="ARBA" id="ARBA00022723"/>
    </source>
</evidence>
<dbReference type="GO" id="GO:0006351">
    <property type="term" value="P:DNA-templated transcription"/>
    <property type="evidence" value="ECO:0007669"/>
    <property type="project" value="InterPro"/>
</dbReference>
<dbReference type="Gene3D" id="4.10.240.10">
    <property type="entry name" value="Zn(2)-C6 fungal-type DNA-binding domain"/>
    <property type="match status" value="1"/>
</dbReference>
<evidence type="ECO:0000256" key="4">
    <source>
        <dbReference type="SAM" id="Coils"/>
    </source>
</evidence>
<dbReference type="GO" id="GO:0005634">
    <property type="term" value="C:nucleus"/>
    <property type="evidence" value="ECO:0007669"/>
    <property type="project" value="UniProtKB-SubCell"/>
</dbReference>
<dbReference type="PROSITE" id="PS50048">
    <property type="entry name" value="ZN2_CY6_FUNGAL_2"/>
    <property type="match status" value="1"/>
</dbReference>
<accession>A0A9P9AP74</accession>
<name>A0A9P9AP74_9HYPO</name>
<keyword evidence="4" id="KW-0175">Coiled coil</keyword>
<feature type="compositionally biased region" description="Low complexity" evidence="5">
    <location>
        <begin position="647"/>
        <end position="660"/>
    </location>
</feature>
<dbReference type="GO" id="GO:0003677">
    <property type="term" value="F:DNA binding"/>
    <property type="evidence" value="ECO:0007669"/>
    <property type="project" value="InterPro"/>
</dbReference>
<evidence type="ECO:0000313" key="7">
    <source>
        <dbReference type="EMBL" id="KAH6893023.1"/>
    </source>
</evidence>
<dbReference type="SMART" id="SM00906">
    <property type="entry name" value="Fungal_trans"/>
    <property type="match status" value="1"/>
</dbReference>
<feature type="compositionally biased region" description="Polar residues" evidence="5">
    <location>
        <begin position="95"/>
        <end position="112"/>
    </location>
</feature>
<feature type="coiled-coil region" evidence="4">
    <location>
        <begin position="450"/>
        <end position="477"/>
    </location>
</feature>
<evidence type="ECO:0000313" key="8">
    <source>
        <dbReference type="Proteomes" id="UP000777438"/>
    </source>
</evidence>
<dbReference type="GO" id="GO:0008270">
    <property type="term" value="F:zinc ion binding"/>
    <property type="evidence" value="ECO:0007669"/>
    <property type="project" value="InterPro"/>
</dbReference>
<evidence type="ECO:0000256" key="1">
    <source>
        <dbReference type="ARBA" id="ARBA00004123"/>
    </source>
</evidence>
<evidence type="ECO:0000256" key="3">
    <source>
        <dbReference type="ARBA" id="ARBA00023242"/>
    </source>
</evidence>
<feature type="region of interest" description="Disordered" evidence="5">
    <location>
        <begin position="634"/>
        <end position="661"/>
    </location>
</feature>
<dbReference type="GO" id="GO:0000981">
    <property type="term" value="F:DNA-binding transcription factor activity, RNA polymerase II-specific"/>
    <property type="evidence" value="ECO:0007669"/>
    <property type="project" value="InterPro"/>
</dbReference>
<proteinExistence type="predicted"/>
<dbReference type="InterPro" id="IPR036864">
    <property type="entry name" value="Zn2-C6_fun-type_DNA-bd_sf"/>
</dbReference>
<dbReference type="EMBL" id="JAGPYM010000006">
    <property type="protein sequence ID" value="KAH6893023.1"/>
    <property type="molecule type" value="Genomic_DNA"/>
</dbReference>
<dbReference type="InterPro" id="IPR050613">
    <property type="entry name" value="Sec_Metabolite_Reg"/>
</dbReference>
<gene>
    <name evidence="7" type="ORF">B0T10DRAFT_527571</name>
</gene>
<dbReference type="SUPFAM" id="SSF57701">
    <property type="entry name" value="Zn2/Cys6 DNA-binding domain"/>
    <property type="match status" value="1"/>
</dbReference>
<reference evidence="7 8" key="1">
    <citation type="journal article" date="2021" name="Nat. Commun.">
        <title>Genetic determinants of endophytism in the Arabidopsis root mycobiome.</title>
        <authorList>
            <person name="Mesny F."/>
            <person name="Miyauchi S."/>
            <person name="Thiergart T."/>
            <person name="Pickel B."/>
            <person name="Atanasova L."/>
            <person name="Karlsson M."/>
            <person name="Huettel B."/>
            <person name="Barry K.W."/>
            <person name="Haridas S."/>
            <person name="Chen C."/>
            <person name="Bauer D."/>
            <person name="Andreopoulos W."/>
            <person name="Pangilinan J."/>
            <person name="LaButti K."/>
            <person name="Riley R."/>
            <person name="Lipzen A."/>
            <person name="Clum A."/>
            <person name="Drula E."/>
            <person name="Henrissat B."/>
            <person name="Kohler A."/>
            <person name="Grigoriev I.V."/>
            <person name="Martin F.M."/>
            <person name="Hacquard S."/>
        </authorList>
    </citation>
    <scope>NUCLEOTIDE SEQUENCE [LARGE SCALE GENOMIC DNA]</scope>
    <source>
        <strain evidence="7 8">MPI-CAGE-CH-0241</strain>
    </source>
</reference>
<dbReference type="OrthoDB" id="2269373at2759"/>
<dbReference type="PANTHER" id="PTHR31001:SF85">
    <property type="entry name" value="ZN(II)2CYS6 TRANSCRIPTION FACTOR (EUROFUNG)"/>
    <property type="match status" value="1"/>
</dbReference>
<evidence type="ECO:0000256" key="5">
    <source>
        <dbReference type="SAM" id="MobiDB-lite"/>
    </source>
</evidence>
<comment type="subcellular location">
    <subcellularLocation>
        <location evidence="1">Nucleus</location>
    </subcellularLocation>
</comment>
<organism evidence="7 8">
    <name type="scientific">Thelonectria olida</name>
    <dbReference type="NCBI Taxonomy" id="1576542"/>
    <lineage>
        <taxon>Eukaryota</taxon>
        <taxon>Fungi</taxon>
        <taxon>Dikarya</taxon>
        <taxon>Ascomycota</taxon>
        <taxon>Pezizomycotina</taxon>
        <taxon>Sordariomycetes</taxon>
        <taxon>Hypocreomycetidae</taxon>
        <taxon>Hypocreales</taxon>
        <taxon>Nectriaceae</taxon>
        <taxon>Thelonectria</taxon>
    </lineage>
</organism>
<feature type="domain" description="Zn(2)-C6 fungal-type" evidence="6">
    <location>
        <begin position="17"/>
        <end position="45"/>
    </location>
</feature>
<dbReference type="AlphaFoldDB" id="A0A9P9AP74"/>
<dbReference type="Proteomes" id="UP000777438">
    <property type="component" value="Unassembled WGS sequence"/>
</dbReference>
<dbReference type="InterPro" id="IPR001138">
    <property type="entry name" value="Zn2Cys6_DnaBD"/>
</dbReference>
<keyword evidence="3" id="KW-0539">Nucleus</keyword>
<dbReference type="Pfam" id="PF04082">
    <property type="entry name" value="Fungal_trans"/>
    <property type="match status" value="1"/>
</dbReference>